<evidence type="ECO:0000256" key="2">
    <source>
        <dbReference type="ARBA" id="ARBA00022692"/>
    </source>
</evidence>
<keyword evidence="6" id="KW-0407">Ion channel</keyword>
<keyword evidence="4 6" id="KW-0472">Membrane</keyword>
<dbReference type="GO" id="GO:0034707">
    <property type="term" value="C:chloride channel complex"/>
    <property type="evidence" value="ECO:0007669"/>
    <property type="project" value="UniProtKB-KW"/>
</dbReference>
<feature type="transmembrane region" description="Helical" evidence="6">
    <location>
        <begin position="141"/>
        <end position="158"/>
    </location>
</feature>
<evidence type="ECO:0000256" key="1">
    <source>
        <dbReference type="ARBA" id="ARBA00004370"/>
    </source>
</evidence>
<sequence>MNLAQIICFSSICSRVKKRFPTSDHLVEAGIMTSAEQKILENIEPKNVCKYWVPIVWASAVVECGRRENRIKSAYAHEALIRRITDFRTGLGTLLGYNTMSLPLLYSQTVTIGVYSYFVASGIGNQWLDPAMKYPFNEIDMVFPFFTFLQFLFYIGWLRAAEVMINPFGEDDDDFEINTLIDRNLTISYTIVDEMHHQHPELVRDAFWDVAPEIPHTIASEQIPEVTNLFVGSAENVEVHPNEAIYGRLTSASSMSSVNSGKEEPIYGSLSNFRTSIRSLTKRIRGSKRSSSRRQRSVKSQSPQTPDTDNDVGGAPLPVLQENEDLETSADMAVLESQKKPNDDDQKCDDKDVV</sequence>
<comment type="similarity">
    <text evidence="5 6">Belongs to the anion channel-forming bestrophin (TC 1.A.46) family. Calcium-sensitive chloride channel subfamily.</text>
</comment>
<keyword evidence="6" id="KW-0868">Chloride</keyword>
<reference evidence="8" key="1">
    <citation type="submission" date="2020-11" db="EMBL/GenBank/DDBJ databases">
        <authorList>
            <person name="Tran Van P."/>
        </authorList>
    </citation>
    <scope>NUCLEOTIDE SEQUENCE</scope>
</reference>
<feature type="transmembrane region" description="Helical" evidence="6">
    <location>
        <begin position="104"/>
        <end position="121"/>
    </location>
</feature>
<evidence type="ECO:0000256" key="7">
    <source>
        <dbReference type="SAM" id="MobiDB-lite"/>
    </source>
</evidence>
<keyword evidence="2 6" id="KW-0812">Transmembrane</keyword>
<proteinExistence type="inferred from homology"/>
<dbReference type="PANTHER" id="PTHR10736">
    <property type="entry name" value="BESTROPHIN"/>
    <property type="match status" value="1"/>
</dbReference>
<dbReference type="GO" id="GO:0005886">
    <property type="term" value="C:plasma membrane"/>
    <property type="evidence" value="ECO:0007669"/>
    <property type="project" value="UniProtKB-SubCell"/>
</dbReference>
<protein>
    <recommendedName>
        <fullName evidence="6">Bestrophin homolog</fullName>
    </recommendedName>
</protein>
<keyword evidence="3 6" id="KW-1133">Transmembrane helix</keyword>
<keyword evidence="6" id="KW-1003">Cell membrane</keyword>
<evidence type="ECO:0000256" key="3">
    <source>
        <dbReference type="ARBA" id="ARBA00022989"/>
    </source>
</evidence>
<keyword evidence="6" id="KW-0406">Ion transport</keyword>
<dbReference type="OrthoDB" id="201595at2759"/>
<comment type="function">
    <text evidence="6">Forms chloride channels.</text>
</comment>
<evidence type="ECO:0000313" key="8">
    <source>
        <dbReference type="EMBL" id="CAD7227455.1"/>
    </source>
</evidence>
<keyword evidence="6" id="KW-0813">Transport</keyword>
<organism evidence="8">
    <name type="scientific">Cyprideis torosa</name>
    <dbReference type="NCBI Taxonomy" id="163714"/>
    <lineage>
        <taxon>Eukaryota</taxon>
        <taxon>Metazoa</taxon>
        <taxon>Ecdysozoa</taxon>
        <taxon>Arthropoda</taxon>
        <taxon>Crustacea</taxon>
        <taxon>Oligostraca</taxon>
        <taxon>Ostracoda</taxon>
        <taxon>Podocopa</taxon>
        <taxon>Podocopida</taxon>
        <taxon>Cytherocopina</taxon>
        <taxon>Cytheroidea</taxon>
        <taxon>Cytherideidae</taxon>
        <taxon>Cyprideis</taxon>
    </lineage>
</organism>
<name>A0A7R8W9K0_9CRUS</name>
<keyword evidence="6" id="KW-0869">Chloride channel</keyword>
<dbReference type="EMBL" id="OB661150">
    <property type="protein sequence ID" value="CAD7227455.1"/>
    <property type="molecule type" value="Genomic_DNA"/>
</dbReference>
<evidence type="ECO:0000256" key="4">
    <source>
        <dbReference type="ARBA" id="ARBA00023136"/>
    </source>
</evidence>
<accession>A0A7R8W9K0</accession>
<dbReference type="PANTHER" id="PTHR10736:SF65">
    <property type="entry name" value="BESTROPHIN 1, ISOFORM C-RELATED"/>
    <property type="match status" value="1"/>
</dbReference>
<dbReference type="GO" id="GO:0005254">
    <property type="term" value="F:chloride channel activity"/>
    <property type="evidence" value="ECO:0007669"/>
    <property type="project" value="UniProtKB-KW"/>
</dbReference>
<evidence type="ECO:0000256" key="5">
    <source>
        <dbReference type="ARBA" id="ARBA00034769"/>
    </source>
</evidence>
<dbReference type="AlphaFoldDB" id="A0A7R8W9K0"/>
<dbReference type="InterPro" id="IPR000615">
    <property type="entry name" value="Bestrophin"/>
</dbReference>
<dbReference type="Pfam" id="PF01062">
    <property type="entry name" value="Bestrophin"/>
    <property type="match status" value="1"/>
</dbReference>
<evidence type="ECO:0000256" key="6">
    <source>
        <dbReference type="RuleBase" id="RU363126"/>
    </source>
</evidence>
<gene>
    <name evidence="8" type="ORF">CTOB1V02_LOCUS5362</name>
</gene>
<dbReference type="InterPro" id="IPR021134">
    <property type="entry name" value="Bestrophin-like"/>
</dbReference>
<feature type="compositionally biased region" description="Basic residues" evidence="7">
    <location>
        <begin position="282"/>
        <end position="297"/>
    </location>
</feature>
<feature type="region of interest" description="Disordered" evidence="7">
    <location>
        <begin position="282"/>
        <end position="354"/>
    </location>
</feature>
<feature type="compositionally biased region" description="Basic and acidic residues" evidence="7">
    <location>
        <begin position="337"/>
        <end position="354"/>
    </location>
</feature>
<comment type="subcellular location">
    <subcellularLocation>
        <location evidence="6">Cell membrane</location>
        <topology evidence="6">Multi-pass membrane protein</topology>
    </subcellularLocation>
    <subcellularLocation>
        <location evidence="1">Membrane</location>
    </subcellularLocation>
</comment>